<proteinExistence type="predicted"/>
<dbReference type="PROSITE" id="PS50404">
    <property type="entry name" value="GST_NTER"/>
    <property type="match status" value="1"/>
</dbReference>
<dbReference type="SUPFAM" id="SSF52833">
    <property type="entry name" value="Thioredoxin-like"/>
    <property type="match status" value="1"/>
</dbReference>
<evidence type="ECO:0000259" key="1">
    <source>
        <dbReference type="PROSITE" id="PS50404"/>
    </source>
</evidence>
<dbReference type="EMBL" id="JAPCXC010000007">
    <property type="protein sequence ID" value="KAJ1612367.1"/>
    <property type="molecule type" value="Genomic_DNA"/>
</dbReference>
<gene>
    <name evidence="2" type="ORF">OJ253_623</name>
</gene>
<dbReference type="InterPro" id="IPR004045">
    <property type="entry name" value="Glutathione_S-Trfase_N"/>
</dbReference>
<dbReference type="Gene3D" id="1.20.1050.10">
    <property type="match status" value="1"/>
</dbReference>
<dbReference type="AlphaFoldDB" id="A0A9D5DII6"/>
<dbReference type="Proteomes" id="UP001067231">
    <property type="component" value="Unassembled WGS sequence"/>
</dbReference>
<dbReference type="OrthoDB" id="414243at2759"/>
<organism evidence="2">
    <name type="scientific">Cryptosporidium canis</name>
    <dbReference type="NCBI Taxonomy" id="195482"/>
    <lineage>
        <taxon>Eukaryota</taxon>
        <taxon>Sar</taxon>
        <taxon>Alveolata</taxon>
        <taxon>Apicomplexa</taxon>
        <taxon>Conoidasida</taxon>
        <taxon>Coccidia</taxon>
        <taxon>Eucoccidiorida</taxon>
        <taxon>Eimeriorina</taxon>
        <taxon>Cryptosporidiidae</taxon>
        <taxon>Cryptosporidium</taxon>
    </lineage>
</organism>
<protein>
    <submittedName>
        <fullName evidence="2">Glutathione S-transferase</fullName>
    </submittedName>
</protein>
<dbReference type="Gene3D" id="3.40.30.10">
    <property type="entry name" value="Glutaredoxin"/>
    <property type="match status" value="1"/>
</dbReference>
<name>A0A9D5DII6_9CRYT</name>
<comment type="caution">
    <text evidence="2">The sequence shown here is derived from an EMBL/GenBank/DDBJ whole genome shotgun (WGS) entry which is preliminary data.</text>
</comment>
<reference evidence="2" key="1">
    <citation type="submission" date="2022-10" db="EMBL/GenBank/DDBJ databases">
        <title>Adaptive evolution leads to modifications in subtelomeric GC content in a zoonotic Cryptosporidium species.</title>
        <authorList>
            <person name="Li J."/>
            <person name="Feng Y."/>
            <person name="Xiao L."/>
        </authorList>
    </citation>
    <scope>NUCLEOTIDE SEQUENCE</scope>
    <source>
        <strain evidence="2">33844</strain>
    </source>
</reference>
<sequence length="425" mass="48122">MNNFEACTGASPKIITIKASSELSEICSPRISNSVRNNVPCRLTSNRIMAPSKSTYRVILPVRDIGDLSVITFEHEAYVGNGGSLRFFLLGKQVRHRFINVPLDEEDPIPSYIDSSKVPLGNLPVVKLGDIVIFDEVPCLRYLAKKLGEYGRNYYIDFVIDDLIFRCSKWRDILMELISGKYPLNLGVKHNTNVERENLINNYKILREQLYGEFETLIVSIGDKGPFIAENNKPMICDFILFSILFDDISLIELNETDKFNRVTLLPEGSIIHKFPRLKILFESIATLPLIDQWIKGKYFAIQVEGENNGMPTPPFSAHDNTTGLVLGPNSFHDYPYPLGYQPPLFQPAPSQVFAHTNAGIRYFPQNMTLTMNQQIIPPNNSFVSMPLPSYNPFLNNKAQIQGHFGVQSPFIHRGSPSPSFKLRF</sequence>
<dbReference type="InterPro" id="IPR036249">
    <property type="entry name" value="Thioredoxin-like_sf"/>
</dbReference>
<accession>A0A9D5DII6</accession>
<feature type="domain" description="GST N-terminal" evidence="1">
    <location>
        <begin position="69"/>
        <end position="151"/>
    </location>
</feature>
<evidence type="ECO:0000313" key="2">
    <source>
        <dbReference type="EMBL" id="KAJ1612367.1"/>
    </source>
</evidence>